<dbReference type="EMBL" id="CP068570">
    <property type="protein sequence ID" value="QQZ48719.1"/>
    <property type="molecule type" value="Genomic_DNA"/>
</dbReference>
<dbReference type="AlphaFoldDB" id="A0A974P1K7"/>
<dbReference type="InterPro" id="IPR003959">
    <property type="entry name" value="ATPase_AAA_core"/>
</dbReference>
<feature type="compositionally biased region" description="Basic residues" evidence="1">
    <location>
        <begin position="108"/>
        <end position="120"/>
    </location>
</feature>
<feature type="region of interest" description="Disordered" evidence="1">
    <location>
        <begin position="105"/>
        <end position="142"/>
    </location>
</feature>
<feature type="domain" description="ATPase AAA-type core" evidence="2">
    <location>
        <begin position="28"/>
        <end position="118"/>
    </location>
</feature>
<evidence type="ECO:0000259" key="2">
    <source>
        <dbReference type="Pfam" id="PF13304"/>
    </source>
</evidence>
<sequence length="142" mass="15309">MLLPVSDFSASGYRSLRHIAYPVSNLEVFVGANGVGKSNLYRALELLRAAASNTLGAELAREGMAAAFWAGTRQKNQPARMSFSVDLAMPGRPGVGYRYEVEVGFPSRPRRPSRPNRRSRPSSSPISAAAGPCGCWTARAPR</sequence>
<organism evidence="3">
    <name type="scientific">Phenylobacterium glaciei</name>
    <dbReference type="NCBI Taxonomy" id="2803784"/>
    <lineage>
        <taxon>Bacteria</taxon>
        <taxon>Pseudomonadati</taxon>
        <taxon>Pseudomonadota</taxon>
        <taxon>Alphaproteobacteria</taxon>
        <taxon>Caulobacterales</taxon>
        <taxon>Caulobacteraceae</taxon>
        <taxon>Phenylobacterium</taxon>
    </lineage>
</organism>
<dbReference type="InterPro" id="IPR027417">
    <property type="entry name" value="P-loop_NTPase"/>
</dbReference>
<reference evidence="3" key="1">
    <citation type="submission" date="2021-01" db="EMBL/GenBank/DDBJ databases">
        <title>Genome sequence of Phenylobacterium sp. 20VBR1 isolated from a valley glaceir, Ny-Alesund, Svalbard.</title>
        <authorList>
            <person name="Thomas F.A."/>
            <person name="Krishnan K.P."/>
            <person name="Sinha R.K."/>
        </authorList>
    </citation>
    <scope>NUCLEOTIDE SEQUENCE</scope>
    <source>
        <strain evidence="3">20VBR1</strain>
    </source>
</reference>
<dbReference type="Pfam" id="PF13304">
    <property type="entry name" value="AAA_21"/>
    <property type="match status" value="1"/>
</dbReference>
<evidence type="ECO:0000256" key="1">
    <source>
        <dbReference type="SAM" id="MobiDB-lite"/>
    </source>
</evidence>
<gene>
    <name evidence="3" type="ORF">JKL49_14800</name>
</gene>
<dbReference type="GO" id="GO:0016887">
    <property type="term" value="F:ATP hydrolysis activity"/>
    <property type="evidence" value="ECO:0007669"/>
    <property type="project" value="InterPro"/>
</dbReference>
<dbReference type="GO" id="GO:0005524">
    <property type="term" value="F:ATP binding"/>
    <property type="evidence" value="ECO:0007669"/>
    <property type="project" value="InterPro"/>
</dbReference>
<proteinExistence type="predicted"/>
<name>A0A974P1K7_9CAUL</name>
<dbReference type="SUPFAM" id="SSF52540">
    <property type="entry name" value="P-loop containing nucleoside triphosphate hydrolases"/>
    <property type="match status" value="1"/>
</dbReference>
<protein>
    <submittedName>
        <fullName evidence="3">AAA family ATPase</fullName>
    </submittedName>
</protein>
<dbReference type="Gene3D" id="3.40.50.300">
    <property type="entry name" value="P-loop containing nucleotide triphosphate hydrolases"/>
    <property type="match status" value="1"/>
</dbReference>
<accession>A0A974P1K7</accession>
<evidence type="ECO:0000313" key="3">
    <source>
        <dbReference type="EMBL" id="QQZ48719.1"/>
    </source>
</evidence>